<dbReference type="RefSeq" id="WP_095416514.1">
    <property type="nucleotide sequence ID" value="NZ_CP018477.1"/>
</dbReference>
<dbReference type="Proteomes" id="UP000215086">
    <property type="component" value="Chromosome"/>
</dbReference>
<keyword evidence="3" id="KW-1185">Reference proteome</keyword>
<keyword evidence="2" id="KW-0723">Serine/threonine-protein kinase</keyword>
<name>A0A286RLI3_9BACT</name>
<evidence type="ECO:0000259" key="1">
    <source>
        <dbReference type="Pfam" id="PF13360"/>
    </source>
</evidence>
<dbReference type="InterPro" id="IPR015943">
    <property type="entry name" value="WD40/YVTN_repeat-like_dom_sf"/>
</dbReference>
<gene>
    <name evidence="2" type="ORF">THTE_4215</name>
</gene>
<sequence length="450" mass="49434">MMLPWRQMAVPRSAYTARVVGRLLGLVFLLPFIGAVIGVLPDRVARGEDWPQFHGPNRDNICTETGLLQEWPEGGPKLLWTLEGLGRGYSTVSISQGRLYTMGDRPAEGGEAQFVLAYDLATRKELWATRIGPPHRDGGPRCTPTVDGDRVYAIGTDGDLVCLDAATGRIVWRKNFGRDFGGKMMSVWRYSESPLVDGEKLVCTPGGKDALLVALDKKTGETIWRCQPGDLGPRGADGAGYASIMPAEIHGVRQYITLVGRGAVGVDAATGKLLWNYNRIANNVANISNPVIRGEYVFVSTAYRTGCALLRIKRDGENWSAEEVYFHDANTFSNHHGGMVLVGDYLYAGDGQNRGAPICIEFLTGKVMWKEQPVDRGSAAVLYADNRLYFRYEAGTVALIAPDPKGFRLISQFRPAVVDGPAWPHPVICDGKLYLRAHNVLMCYDVKNKP</sequence>
<dbReference type="AlphaFoldDB" id="A0A286RLI3"/>
<keyword evidence="2" id="KW-0418">Kinase</keyword>
<dbReference type="InterPro" id="IPR011047">
    <property type="entry name" value="Quinoprotein_ADH-like_sf"/>
</dbReference>
<dbReference type="EMBL" id="CP018477">
    <property type="protein sequence ID" value="ASV76816.1"/>
    <property type="molecule type" value="Genomic_DNA"/>
</dbReference>
<dbReference type="OrthoDB" id="229752at2"/>
<keyword evidence="2" id="KW-0808">Transferase</keyword>
<dbReference type="GO" id="GO:0004674">
    <property type="term" value="F:protein serine/threonine kinase activity"/>
    <property type="evidence" value="ECO:0007669"/>
    <property type="project" value="UniProtKB-KW"/>
</dbReference>
<dbReference type="PANTHER" id="PTHR34512">
    <property type="entry name" value="CELL SURFACE PROTEIN"/>
    <property type="match status" value="1"/>
</dbReference>
<evidence type="ECO:0000313" key="2">
    <source>
        <dbReference type="EMBL" id="ASV76816.1"/>
    </source>
</evidence>
<proteinExistence type="predicted"/>
<protein>
    <submittedName>
        <fullName evidence="2">Putative serine/threonine protein kinase related protein</fullName>
    </submittedName>
</protein>
<organism evidence="2 3">
    <name type="scientific">Thermogutta terrifontis</name>
    <dbReference type="NCBI Taxonomy" id="1331910"/>
    <lineage>
        <taxon>Bacteria</taxon>
        <taxon>Pseudomonadati</taxon>
        <taxon>Planctomycetota</taxon>
        <taxon>Planctomycetia</taxon>
        <taxon>Pirellulales</taxon>
        <taxon>Thermoguttaceae</taxon>
        <taxon>Thermogutta</taxon>
    </lineage>
</organism>
<evidence type="ECO:0000313" key="3">
    <source>
        <dbReference type="Proteomes" id="UP000215086"/>
    </source>
</evidence>
<dbReference type="SUPFAM" id="SSF50998">
    <property type="entry name" value="Quinoprotein alcohol dehydrogenase-like"/>
    <property type="match status" value="1"/>
</dbReference>
<dbReference type="InterPro" id="IPR002372">
    <property type="entry name" value="PQQ_rpt_dom"/>
</dbReference>
<reference evidence="2 3" key="1">
    <citation type="journal article" name="Front. Microbiol.">
        <title>Sugar Metabolism of the First Thermophilic Planctomycete Thermogutta terrifontis: Comparative Genomic and Transcriptomic Approaches.</title>
        <authorList>
            <person name="Elcheninov A.G."/>
            <person name="Menzel P."/>
            <person name="Gudbergsdottir S.R."/>
            <person name="Slesarev A.I."/>
            <person name="Kadnikov V.V."/>
            <person name="Krogh A."/>
            <person name="Bonch-Osmolovskaya E.A."/>
            <person name="Peng X."/>
            <person name="Kublanov I.V."/>
        </authorList>
    </citation>
    <scope>NUCLEOTIDE SEQUENCE [LARGE SCALE GENOMIC DNA]</scope>
    <source>
        <strain evidence="2 3">R1</strain>
    </source>
</reference>
<dbReference type="Gene3D" id="2.130.10.10">
    <property type="entry name" value="YVTN repeat-like/Quinoprotein amine dehydrogenase"/>
    <property type="match status" value="1"/>
</dbReference>
<accession>A0A286RLI3</accession>
<dbReference type="KEGG" id="ttf:THTE_4215"/>
<dbReference type="PANTHER" id="PTHR34512:SF30">
    <property type="entry name" value="OUTER MEMBRANE PROTEIN ASSEMBLY FACTOR BAMB"/>
    <property type="match status" value="1"/>
</dbReference>
<feature type="domain" description="Pyrrolo-quinoline quinone repeat" evidence="1">
    <location>
        <begin position="115"/>
        <end position="370"/>
    </location>
</feature>
<dbReference type="Pfam" id="PF13360">
    <property type="entry name" value="PQQ_2"/>
    <property type="match status" value="1"/>
</dbReference>